<feature type="compositionally biased region" description="Basic residues" evidence="2">
    <location>
        <begin position="1372"/>
        <end position="1399"/>
    </location>
</feature>
<feature type="region of interest" description="Disordered" evidence="2">
    <location>
        <begin position="1487"/>
        <end position="1547"/>
    </location>
</feature>
<dbReference type="FunFam" id="3.40.50.300:FF:000419">
    <property type="entry name" value="Probable helicase with zinc finger domain"/>
    <property type="match status" value="1"/>
</dbReference>
<gene>
    <name evidence="4" type="ORF">O3P69_016894</name>
</gene>
<dbReference type="PANTHER" id="PTHR10887">
    <property type="entry name" value="DNA2/NAM7 HELICASE FAMILY"/>
    <property type="match status" value="1"/>
</dbReference>
<feature type="domain" description="C3H1-type" evidence="3">
    <location>
        <begin position="155"/>
        <end position="183"/>
    </location>
</feature>
<evidence type="ECO:0000313" key="4">
    <source>
        <dbReference type="EMBL" id="KAK8380610.1"/>
    </source>
</evidence>
<dbReference type="Proteomes" id="UP001487740">
    <property type="component" value="Unassembled WGS sequence"/>
</dbReference>
<dbReference type="InterPro" id="IPR009818">
    <property type="entry name" value="PAM2_motif"/>
</dbReference>
<reference evidence="4 5" key="1">
    <citation type="submission" date="2023-03" db="EMBL/GenBank/DDBJ databases">
        <title>High-quality genome of Scylla paramamosain provides insights in environmental adaptation.</title>
        <authorList>
            <person name="Zhang L."/>
        </authorList>
    </citation>
    <scope>NUCLEOTIDE SEQUENCE [LARGE SCALE GENOMIC DNA]</scope>
    <source>
        <strain evidence="4">LZ_2023a</strain>
        <tissue evidence="4">Muscle</tissue>
    </source>
</reference>
<dbReference type="InterPro" id="IPR036236">
    <property type="entry name" value="Znf_C2H2_sf"/>
</dbReference>
<keyword evidence="1" id="KW-0479">Metal-binding</keyword>
<evidence type="ECO:0000256" key="2">
    <source>
        <dbReference type="SAM" id="MobiDB-lite"/>
    </source>
</evidence>
<name>A0AAW0T0W2_SCYPA</name>
<dbReference type="CDD" id="cd18808">
    <property type="entry name" value="SF1_C_Upf1"/>
    <property type="match status" value="1"/>
</dbReference>
<comment type="caution">
    <text evidence="4">The sequence shown here is derived from an EMBL/GenBank/DDBJ whole genome shotgun (WGS) entry which is preliminary data.</text>
</comment>
<dbReference type="PANTHER" id="PTHR10887:SF365">
    <property type="entry name" value="HELICASE WITH ZINC FINGER DOMAIN-RELATED"/>
    <property type="match status" value="1"/>
</dbReference>
<evidence type="ECO:0000313" key="5">
    <source>
        <dbReference type="Proteomes" id="UP001487740"/>
    </source>
</evidence>
<dbReference type="InterPro" id="IPR041679">
    <property type="entry name" value="DNA2/NAM7-like_C"/>
</dbReference>
<feature type="compositionally biased region" description="Low complexity" evidence="2">
    <location>
        <begin position="15"/>
        <end position="29"/>
    </location>
</feature>
<feature type="zinc finger region" description="C3H1-type" evidence="1">
    <location>
        <begin position="155"/>
        <end position="183"/>
    </location>
</feature>
<feature type="region of interest" description="Disordered" evidence="2">
    <location>
        <begin position="1444"/>
        <end position="1469"/>
    </location>
</feature>
<feature type="compositionally biased region" description="Basic and acidic residues" evidence="2">
    <location>
        <begin position="1592"/>
        <end position="1609"/>
    </location>
</feature>
<dbReference type="Pfam" id="PF07145">
    <property type="entry name" value="PAM2"/>
    <property type="match status" value="1"/>
</dbReference>
<dbReference type="InterPro" id="IPR027417">
    <property type="entry name" value="P-loop_NTPase"/>
</dbReference>
<dbReference type="Pfam" id="PF13086">
    <property type="entry name" value="AAA_11"/>
    <property type="match status" value="2"/>
</dbReference>
<dbReference type="PROSITE" id="PS50103">
    <property type="entry name" value="ZF_C3H1"/>
    <property type="match status" value="1"/>
</dbReference>
<dbReference type="GO" id="GO:0005829">
    <property type="term" value="C:cytosol"/>
    <property type="evidence" value="ECO:0007669"/>
    <property type="project" value="TreeGrafter"/>
</dbReference>
<dbReference type="SUPFAM" id="SSF57667">
    <property type="entry name" value="beta-beta-alpha zinc fingers"/>
    <property type="match status" value="1"/>
</dbReference>
<feature type="compositionally biased region" description="Polar residues" evidence="2">
    <location>
        <begin position="1324"/>
        <end position="1338"/>
    </location>
</feature>
<proteinExistence type="predicted"/>
<evidence type="ECO:0000259" key="3">
    <source>
        <dbReference type="PROSITE" id="PS50103"/>
    </source>
</evidence>
<dbReference type="Gene3D" id="3.40.50.300">
    <property type="entry name" value="P-loop containing nucleotide triphosphate hydrolases"/>
    <property type="match status" value="2"/>
</dbReference>
<dbReference type="GO" id="GO:0008270">
    <property type="term" value="F:zinc ion binding"/>
    <property type="evidence" value="ECO:0007669"/>
    <property type="project" value="UniProtKB-KW"/>
</dbReference>
<sequence length="1776" mass="197451">MDRVKKMPFQETNEQAQASSTSSSSPPASFRQKGRRKKRDNPKDPQRTTHKLRSPKSDSSEGDSTTTTTTANNSVDSETPGSPGIPASGREEERAMSSSPTPGVPQRLHCSYCNVYFSTKADLQTHCRSQDHQTTIMSDEGRDWSHRPPPRGLGAEDYTLCPTYRAAYTCRMGDQCVEAHSEAELAEWQERFEYRAMKLERAREKQLHGASYADLLLERLSLTQQQDALITEKTDRIISHLSPEPNLRVSQKPSSHEWVITLQPPAPLRVVSLLHDAHRNHFTIAEVTYLDAHRHLHWSCVPENPQEWSSTEQDHQATPDVKYKVTISFRTAIYGTFRQAVVFDYGSEPVAMQRLCVDVVPVEDLGALEETKRTILTRSERWCEENVDIVPFDSKPHELSPDDRGILAAYPPPTNENFVFTQTSMERFPTKTNYRSRMHDLLNIEELAQFDLVSRFNIKTTLQITSGYMLLPSTVSTAKYSRPGELFGKLELSSEISEDSHHGRLVLSNCNSMLVASTNTPSSDSERGPGGESSKPRRCIYEVLIEDKTKKEIYLRFSEQSVAALNLTEDEEATVEVQFQLNRLPLCEMHAALDRLPSLDMIFPDVTMEPTIPWSPIKQWGETLDAKLNPKQKEALVAITAPYGLILPPILIIGPYGTGKTHTLAQGIKQILRQPETRILICTHSNSAADLYIKDYLHPYVKAGHEEARPLRIYYRNRWVTTVHPDVQEYCLIETDVNVRRFVTPTEEQILAHRVIVATLNTSRIIASLKLEKGVFTHILIDEAAQAMECETLMPLALAKPDTRLVLAGDYMQLSPEVFSPFCEERGLGTSLLERLYDLYPADSPCKIMLVENYRSHSAIIKYTSDLFYEGRLVASGKQMAHPKFYPLTFFTARGEDFQDPSSTAFHNNSEVYEVCEQVGEIINYWPKSEWGPVGENSIGVVTPYADQMVRIRAELRKRKLYKISVERVLNVQGKQFRVIILSTVRTRHTCKTGDEGLDFGFLSNAKLLTTAITRAQSLVAVVGDPVSLCSVGKCRKLWERFLQLCSEAGSLYGITWSALRAQLDGVELKKTYGLNPLAPEFVPRYFYYPSLPPLSIVPAVPPYINILPPYSPYIPANYPVHPMVGPQALPYVPHGSPLAPHWSPTPYGPLPKHQIVRPAPARLGQPLIAASHPLRQVVATTAPPGPFLEASGYGYSLPHGVMPMYPYQSGGGPQHRLPVVRRPTDLDSVGRNLFMTALPAHYHHLKQAGPPSNLLGPQSNLRGPRFPNALQLPPAQRQMRLPTHTEGEKTFQFLNNVHFPERQMTPNPSPLIRLPQSHVESESPMSTQSWESSHSSGNDGGPGGRVHGPPAPPSPATPSHLSTNLPDPHPHHLHTSHPHLHSHPPPHPLHQPHPHPHPHPPIPLTNPICNTSPIHYPNHILIHTPTLIPILITLKCHYTHQHLPAPQQPVPQRSQSQSNGRLGGEDHAPDIPDVVRAIDELIGDLPPSKPTSWVPFESDAPESRGEARVSSPPIDSWLNSMSVRPSPRLAPPPISPWSTSSPSPAAKIDVGKMVTVQELEASLHSRQQNHVSGLTPPVLSRAPGGPLGNSRDLERVLGVSRDSERLPGETDNSQVKGPGTGVPPPPGFGGFNSLVDTVSRLDLADSVPGYRTPSLPLYLRRGSKETSSRNMSSVGEPADRAMWSLGTENLRMSTSTHGELGLKNMAHSIDNLGLTGPLGLDRRDSKTYAGVLRSSLQTPAAGVEVSKCEESVFSQKELGNKKVHPGNSPLYQYFP</sequence>
<protein>
    <recommendedName>
        <fullName evidence="3">C3H1-type domain-containing protein</fullName>
    </recommendedName>
</protein>
<feature type="compositionally biased region" description="Polar residues" evidence="2">
    <location>
        <begin position="71"/>
        <end position="80"/>
    </location>
</feature>
<dbReference type="InterPro" id="IPR013087">
    <property type="entry name" value="Znf_C2H2_type"/>
</dbReference>
<keyword evidence="1" id="KW-0863">Zinc-finger</keyword>
<dbReference type="InterPro" id="IPR045055">
    <property type="entry name" value="DNA2/NAM7-like"/>
</dbReference>
<dbReference type="GO" id="GO:0035194">
    <property type="term" value="P:regulatory ncRNA-mediated post-transcriptional gene silencing"/>
    <property type="evidence" value="ECO:0007669"/>
    <property type="project" value="TreeGrafter"/>
</dbReference>
<feature type="region of interest" description="Disordered" evidence="2">
    <location>
        <begin position="1"/>
        <end position="104"/>
    </location>
</feature>
<feature type="region of interest" description="Disordered" evidence="2">
    <location>
        <begin position="1298"/>
        <end position="1406"/>
    </location>
</feature>
<dbReference type="Pfam" id="PF13087">
    <property type="entry name" value="AAA_12"/>
    <property type="match status" value="1"/>
</dbReference>
<feature type="region of interest" description="Disordered" evidence="2">
    <location>
        <begin position="1566"/>
        <end position="1625"/>
    </location>
</feature>
<dbReference type="InterPro" id="IPR000571">
    <property type="entry name" value="Znf_CCCH"/>
</dbReference>
<accession>A0AAW0T0W2</accession>
<organism evidence="4 5">
    <name type="scientific">Scylla paramamosain</name>
    <name type="common">Mud crab</name>
    <dbReference type="NCBI Taxonomy" id="85552"/>
    <lineage>
        <taxon>Eukaryota</taxon>
        <taxon>Metazoa</taxon>
        <taxon>Ecdysozoa</taxon>
        <taxon>Arthropoda</taxon>
        <taxon>Crustacea</taxon>
        <taxon>Multicrustacea</taxon>
        <taxon>Malacostraca</taxon>
        <taxon>Eumalacostraca</taxon>
        <taxon>Eucarida</taxon>
        <taxon>Decapoda</taxon>
        <taxon>Pleocyemata</taxon>
        <taxon>Brachyura</taxon>
        <taxon>Eubrachyura</taxon>
        <taxon>Portunoidea</taxon>
        <taxon>Portunidae</taxon>
        <taxon>Portuninae</taxon>
        <taxon>Scylla</taxon>
    </lineage>
</organism>
<dbReference type="GO" id="GO:0043186">
    <property type="term" value="C:P granule"/>
    <property type="evidence" value="ECO:0007669"/>
    <property type="project" value="TreeGrafter"/>
</dbReference>
<dbReference type="EMBL" id="JARAKH010000042">
    <property type="protein sequence ID" value="KAK8380610.1"/>
    <property type="molecule type" value="Genomic_DNA"/>
</dbReference>
<dbReference type="InterPro" id="IPR047187">
    <property type="entry name" value="SF1_C_Upf1"/>
</dbReference>
<dbReference type="GO" id="GO:0004386">
    <property type="term" value="F:helicase activity"/>
    <property type="evidence" value="ECO:0007669"/>
    <property type="project" value="InterPro"/>
</dbReference>
<dbReference type="PROSITE" id="PS00028">
    <property type="entry name" value="ZINC_FINGER_C2H2_1"/>
    <property type="match status" value="1"/>
</dbReference>
<dbReference type="InterPro" id="IPR041677">
    <property type="entry name" value="DNA2/NAM7_AAA_11"/>
</dbReference>
<keyword evidence="5" id="KW-1185">Reference proteome</keyword>
<keyword evidence="1" id="KW-0862">Zinc</keyword>
<evidence type="ECO:0000256" key="1">
    <source>
        <dbReference type="PROSITE-ProRule" id="PRU00723"/>
    </source>
</evidence>
<dbReference type="SUPFAM" id="SSF52540">
    <property type="entry name" value="P-loop containing nucleoside triphosphate hydrolases"/>
    <property type="match status" value="1"/>
</dbReference>